<proteinExistence type="predicted"/>
<dbReference type="RefSeq" id="WP_378060967.1">
    <property type="nucleotide sequence ID" value="NZ_JBHSIS010000022.1"/>
</dbReference>
<dbReference type="PANTHER" id="PTHR30411">
    <property type="entry name" value="CYTOPLASMIC PROTEIN"/>
    <property type="match status" value="1"/>
</dbReference>
<accession>A0ABV9SDH1</accession>
<evidence type="ECO:0000259" key="1">
    <source>
        <dbReference type="Pfam" id="PF04073"/>
    </source>
</evidence>
<protein>
    <submittedName>
        <fullName evidence="2">YbaK/EbsC family protein</fullName>
    </submittedName>
</protein>
<dbReference type="Proteomes" id="UP001595859">
    <property type="component" value="Unassembled WGS sequence"/>
</dbReference>
<dbReference type="EMBL" id="JBHSIS010000022">
    <property type="protein sequence ID" value="MFC4858476.1"/>
    <property type="molecule type" value="Genomic_DNA"/>
</dbReference>
<sequence length="171" mass="17424">MTSLDHPSISKLAAALREAGMAAAADGIRILDDEVRTAAAAAQALGVEVGAIANSLVFRATYGDEVRPLLALTSGAHRADTATLAALAGADKVGRADPAFVREHTGQAIGGVAPVGHPHRVHTIVDEDLARYAVVWAAAGHPKSVFPTTYADLLTLTGGTAAAVADGEENR</sequence>
<evidence type="ECO:0000313" key="2">
    <source>
        <dbReference type="EMBL" id="MFC4858476.1"/>
    </source>
</evidence>
<gene>
    <name evidence="2" type="ORF">ACFPCV_33690</name>
</gene>
<reference evidence="3" key="1">
    <citation type="journal article" date="2019" name="Int. J. Syst. Evol. Microbiol.">
        <title>The Global Catalogue of Microorganisms (GCM) 10K type strain sequencing project: providing services to taxonomists for standard genome sequencing and annotation.</title>
        <authorList>
            <consortium name="The Broad Institute Genomics Platform"/>
            <consortium name="The Broad Institute Genome Sequencing Center for Infectious Disease"/>
            <person name="Wu L."/>
            <person name="Ma J."/>
        </authorList>
    </citation>
    <scope>NUCLEOTIDE SEQUENCE [LARGE SCALE GENOMIC DNA]</scope>
    <source>
        <strain evidence="3">ZS-22-S1</strain>
    </source>
</reference>
<dbReference type="Pfam" id="PF04073">
    <property type="entry name" value="tRNA_edit"/>
    <property type="match status" value="1"/>
</dbReference>
<name>A0ABV9SDH1_9PSEU</name>
<evidence type="ECO:0000313" key="3">
    <source>
        <dbReference type="Proteomes" id="UP001595859"/>
    </source>
</evidence>
<dbReference type="InterPro" id="IPR007214">
    <property type="entry name" value="YbaK/aa-tRNA-synth-assoc-dom"/>
</dbReference>
<dbReference type="SUPFAM" id="SSF55826">
    <property type="entry name" value="YbaK/ProRS associated domain"/>
    <property type="match status" value="1"/>
</dbReference>
<comment type="caution">
    <text evidence="2">The sequence shown here is derived from an EMBL/GenBank/DDBJ whole genome shotgun (WGS) entry which is preliminary data.</text>
</comment>
<dbReference type="Gene3D" id="3.90.960.10">
    <property type="entry name" value="YbaK/aminoacyl-tRNA synthetase-associated domain"/>
    <property type="match status" value="1"/>
</dbReference>
<dbReference type="CDD" id="cd04333">
    <property type="entry name" value="ProX_deacylase"/>
    <property type="match status" value="1"/>
</dbReference>
<dbReference type="InterPro" id="IPR036754">
    <property type="entry name" value="YbaK/aa-tRNA-synt-asso_dom_sf"/>
</dbReference>
<keyword evidence="3" id="KW-1185">Reference proteome</keyword>
<feature type="domain" description="YbaK/aminoacyl-tRNA synthetase-associated" evidence="1">
    <location>
        <begin position="34"/>
        <end position="155"/>
    </location>
</feature>
<dbReference type="PANTHER" id="PTHR30411:SF1">
    <property type="entry name" value="CYTOPLASMIC PROTEIN"/>
    <property type="match status" value="1"/>
</dbReference>
<organism evidence="2 3">
    <name type="scientific">Actinophytocola glycyrrhizae</name>
    <dbReference type="NCBI Taxonomy" id="2044873"/>
    <lineage>
        <taxon>Bacteria</taxon>
        <taxon>Bacillati</taxon>
        <taxon>Actinomycetota</taxon>
        <taxon>Actinomycetes</taxon>
        <taxon>Pseudonocardiales</taxon>
        <taxon>Pseudonocardiaceae</taxon>
    </lineage>
</organism>